<evidence type="ECO:0000313" key="3">
    <source>
        <dbReference type="Proteomes" id="UP001066276"/>
    </source>
</evidence>
<name>A0AAV7Q5W4_PLEWA</name>
<gene>
    <name evidence="2" type="ORF">NDU88_002183</name>
</gene>
<feature type="compositionally biased region" description="Acidic residues" evidence="1">
    <location>
        <begin position="59"/>
        <end position="91"/>
    </location>
</feature>
<comment type="caution">
    <text evidence="2">The sequence shown here is derived from an EMBL/GenBank/DDBJ whole genome shotgun (WGS) entry which is preliminary data.</text>
</comment>
<accession>A0AAV7Q5W4</accession>
<sequence length="110" mass="11897">MAMDCPPSTVNPSEDDERESGASITTAPPEDLDCADAAENLAELSEADDLDMDPPKEEPPEENLDCDSSIDEMPEDLDIDTDELADCETDIEAPPAEDSSELSNDKRPLQ</sequence>
<proteinExistence type="predicted"/>
<feature type="region of interest" description="Disordered" evidence="1">
    <location>
        <begin position="1"/>
        <end position="110"/>
    </location>
</feature>
<protein>
    <submittedName>
        <fullName evidence="2">Uncharacterized protein</fullName>
    </submittedName>
</protein>
<dbReference type="AlphaFoldDB" id="A0AAV7Q5W4"/>
<evidence type="ECO:0000313" key="2">
    <source>
        <dbReference type="EMBL" id="KAJ1135751.1"/>
    </source>
</evidence>
<evidence type="ECO:0000256" key="1">
    <source>
        <dbReference type="SAM" id="MobiDB-lite"/>
    </source>
</evidence>
<organism evidence="2 3">
    <name type="scientific">Pleurodeles waltl</name>
    <name type="common">Iberian ribbed newt</name>
    <dbReference type="NCBI Taxonomy" id="8319"/>
    <lineage>
        <taxon>Eukaryota</taxon>
        <taxon>Metazoa</taxon>
        <taxon>Chordata</taxon>
        <taxon>Craniata</taxon>
        <taxon>Vertebrata</taxon>
        <taxon>Euteleostomi</taxon>
        <taxon>Amphibia</taxon>
        <taxon>Batrachia</taxon>
        <taxon>Caudata</taxon>
        <taxon>Salamandroidea</taxon>
        <taxon>Salamandridae</taxon>
        <taxon>Pleurodelinae</taxon>
        <taxon>Pleurodeles</taxon>
    </lineage>
</organism>
<keyword evidence="3" id="KW-1185">Reference proteome</keyword>
<dbReference type="Proteomes" id="UP001066276">
    <property type="component" value="Chromosome 6"/>
</dbReference>
<reference evidence="2" key="1">
    <citation type="journal article" date="2022" name="bioRxiv">
        <title>Sequencing and chromosome-scale assembly of the giantPleurodeles waltlgenome.</title>
        <authorList>
            <person name="Brown T."/>
            <person name="Elewa A."/>
            <person name="Iarovenko S."/>
            <person name="Subramanian E."/>
            <person name="Araus A.J."/>
            <person name="Petzold A."/>
            <person name="Susuki M."/>
            <person name="Suzuki K.-i.T."/>
            <person name="Hayashi T."/>
            <person name="Toyoda A."/>
            <person name="Oliveira C."/>
            <person name="Osipova E."/>
            <person name="Leigh N.D."/>
            <person name="Simon A."/>
            <person name="Yun M.H."/>
        </authorList>
    </citation>
    <scope>NUCLEOTIDE SEQUENCE</scope>
    <source>
        <strain evidence="2">20211129_DDA</strain>
        <tissue evidence="2">Liver</tissue>
    </source>
</reference>
<dbReference type="EMBL" id="JANPWB010000010">
    <property type="protein sequence ID" value="KAJ1135751.1"/>
    <property type="molecule type" value="Genomic_DNA"/>
</dbReference>